<organism evidence="3 4">
    <name type="scientific">Bartonella callosciuri</name>
    <dbReference type="NCBI Taxonomy" id="686223"/>
    <lineage>
        <taxon>Bacteria</taxon>
        <taxon>Pseudomonadati</taxon>
        <taxon>Pseudomonadota</taxon>
        <taxon>Alphaproteobacteria</taxon>
        <taxon>Hyphomicrobiales</taxon>
        <taxon>Bartonellaceae</taxon>
        <taxon>Bartonella</taxon>
    </lineage>
</organism>
<sequence length="100" mass="11259">MCESSFSLHLMMNSLFLNDTTTTCRIGVNLSLILKFELRHGERKKLPKSVSHSPNPAILKSRNPQVQRSSKALSLEKNTTPRLQDASNITPFKHDNPQVS</sequence>
<evidence type="ECO:0000313" key="4">
    <source>
        <dbReference type="Proteomes" id="UP000561417"/>
    </source>
</evidence>
<feature type="compositionally biased region" description="Polar residues" evidence="1">
    <location>
        <begin position="62"/>
        <end position="90"/>
    </location>
</feature>
<protein>
    <submittedName>
        <fullName evidence="3">Uncharacterized protein</fullName>
    </submittedName>
</protein>
<comment type="caution">
    <text evidence="3">The sequence shown here is derived from an EMBL/GenBank/DDBJ whole genome shotgun (WGS) entry which is preliminary data.</text>
</comment>
<proteinExistence type="predicted"/>
<evidence type="ECO:0000256" key="1">
    <source>
        <dbReference type="SAM" id="MobiDB-lite"/>
    </source>
</evidence>
<keyword evidence="4" id="KW-1185">Reference proteome</keyword>
<reference evidence="3 4" key="1">
    <citation type="submission" date="2020-08" db="EMBL/GenBank/DDBJ databases">
        <title>Genomic Encyclopedia of Type Strains, Phase IV (KMG-IV): sequencing the most valuable type-strain genomes for metagenomic binning, comparative biology and taxonomic classification.</title>
        <authorList>
            <person name="Goeker M."/>
        </authorList>
    </citation>
    <scope>NUCLEOTIDE SEQUENCE [LARGE SCALE GENOMIC DNA]</scope>
    <source>
        <strain evidence="3 4">DSM 28538</strain>
    </source>
</reference>
<dbReference type="Proteomes" id="UP000561417">
    <property type="component" value="Unassembled WGS sequence"/>
</dbReference>
<evidence type="ECO:0000313" key="2">
    <source>
        <dbReference type="EMBL" id="MBB5074317.1"/>
    </source>
</evidence>
<dbReference type="AlphaFoldDB" id="A0A840NYJ7"/>
<accession>A0A840NYJ7</accession>
<name>A0A840NYJ7_9HYPH</name>
<evidence type="ECO:0000313" key="3">
    <source>
        <dbReference type="EMBL" id="MBB5074319.1"/>
    </source>
</evidence>
<gene>
    <name evidence="2" type="ORF">HNQ69_001455</name>
    <name evidence="3" type="ORF">HNQ69_001457</name>
</gene>
<feature type="region of interest" description="Disordered" evidence="1">
    <location>
        <begin position="43"/>
        <end position="100"/>
    </location>
</feature>
<dbReference type="EMBL" id="JACHIM010000008">
    <property type="protein sequence ID" value="MBB5074319.1"/>
    <property type="molecule type" value="Genomic_DNA"/>
</dbReference>
<dbReference type="EMBL" id="JACHIM010000008">
    <property type="protein sequence ID" value="MBB5074317.1"/>
    <property type="molecule type" value="Genomic_DNA"/>
</dbReference>